<dbReference type="PANTHER" id="PTHR46177:SF1">
    <property type="entry name" value="INTEGRASE CATALYTIC DOMAIN-CONTAINING PROTEIN"/>
    <property type="match status" value="1"/>
</dbReference>
<evidence type="ECO:0000313" key="3">
    <source>
        <dbReference type="Proteomes" id="UP000736335"/>
    </source>
</evidence>
<comment type="caution">
    <text evidence="2">The sequence shown here is derived from an EMBL/GenBank/DDBJ whole genome shotgun (WGS) entry which is preliminary data.</text>
</comment>
<accession>A0A9P6H394</accession>
<organism evidence="2 3">
    <name type="scientific">Thelephora terrestris</name>
    <dbReference type="NCBI Taxonomy" id="56493"/>
    <lineage>
        <taxon>Eukaryota</taxon>
        <taxon>Fungi</taxon>
        <taxon>Dikarya</taxon>
        <taxon>Basidiomycota</taxon>
        <taxon>Agaricomycotina</taxon>
        <taxon>Agaricomycetes</taxon>
        <taxon>Thelephorales</taxon>
        <taxon>Thelephoraceae</taxon>
        <taxon>Thelephora</taxon>
    </lineage>
</organism>
<evidence type="ECO:0000313" key="2">
    <source>
        <dbReference type="EMBL" id="KAF9778240.1"/>
    </source>
</evidence>
<reference evidence="2" key="1">
    <citation type="journal article" date="2020" name="Nat. Commun.">
        <title>Large-scale genome sequencing of mycorrhizal fungi provides insights into the early evolution of symbiotic traits.</title>
        <authorList>
            <person name="Miyauchi S."/>
            <person name="Kiss E."/>
            <person name="Kuo A."/>
            <person name="Drula E."/>
            <person name="Kohler A."/>
            <person name="Sanchez-Garcia M."/>
            <person name="Morin E."/>
            <person name="Andreopoulos B."/>
            <person name="Barry K.W."/>
            <person name="Bonito G."/>
            <person name="Buee M."/>
            <person name="Carver A."/>
            <person name="Chen C."/>
            <person name="Cichocki N."/>
            <person name="Clum A."/>
            <person name="Culley D."/>
            <person name="Crous P.W."/>
            <person name="Fauchery L."/>
            <person name="Girlanda M."/>
            <person name="Hayes R.D."/>
            <person name="Keri Z."/>
            <person name="LaButti K."/>
            <person name="Lipzen A."/>
            <person name="Lombard V."/>
            <person name="Magnuson J."/>
            <person name="Maillard F."/>
            <person name="Murat C."/>
            <person name="Nolan M."/>
            <person name="Ohm R.A."/>
            <person name="Pangilinan J."/>
            <person name="Pereira M.F."/>
            <person name="Perotto S."/>
            <person name="Peter M."/>
            <person name="Pfister S."/>
            <person name="Riley R."/>
            <person name="Sitrit Y."/>
            <person name="Stielow J.B."/>
            <person name="Szollosi G."/>
            <person name="Zifcakova L."/>
            <person name="Stursova M."/>
            <person name="Spatafora J.W."/>
            <person name="Tedersoo L."/>
            <person name="Vaario L.M."/>
            <person name="Yamada A."/>
            <person name="Yan M."/>
            <person name="Wang P."/>
            <person name="Xu J."/>
            <person name="Bruns T."/>
            <person name="Baldrian P."/>
            <person name="Vilgalys R."/>
            <person name="Dunand C."/>
            <person name="Henrissat B."/>
            <person name="Grigoriev I.V."/>
            <person name="Hibbett D."/>
            <person name="Nagy L.G."/>
            <person name="Martin F.M."/>
        </authorList>
    </citation>
    <scope>NUCLEOTIDE SEQUENCE</scope>
    <source>
        <strain evidence="2">UH-Tt-Lm1</strain>
    </source>
</reference>
<evidence type="ECO:0000259" key="1">
    <source>
        <dbReference type="Pfam" id="PF24764"/>
    </source>
</evidence>
<proteinExistence type="predicted"/>
<keyword evidence="3" id="KW-1185">Reference proteome</keyword>
<dbReference type="AlphaFoldDB" id="A0A9P6H394"/>
<feature type="domain" description="Integrase core" evidence="1">
    <location>
        <begin position="106"/>
        <end position="287"/>
    </location>
</feature>
<dbReference type="Proteomes" id="UP000736335">
    <property type="component" value="Unassembled WGS sequence"/>
</dbReference>
<gene>
    <name evidence="2" type="ORF">BJ322DRAFT_1015027</name>
</gene>
<dbReference type="OrthoDB" id="5946233at2759"/>
<dbReference type="InterPro" id="IPR058913">
    <property type="entry name" value="Integrase_dom_put"/>
</dbReference>
<dbReference type="PANTHER" id="PTHR46177">
    <property type="entry name" value="INTEGRASE CATALYTIC DOMAIN-CONTAINING PROTEIN"/>
    <property type="match status" value="1"/>
</dbReference>
<dbReference type="Pfam" id="PF24764">
    <property type="entry name" value="rva_4"/>
    <property type="match status" value="1"/>
</dbReference>
<reference evidence="2" key="2">
    <citation type="submission" date="2020-11" db="EMBL/GenBank/DDBJ databases">
        <authorList>
            <consortium name="DOE Joint Genome Institute"/>
            <person name="Kuo A."/>
            <person name="Miyauchi S."/>
            <person name="Kiss E."/>
            <person name="Drula E."/>
            <person name="Kohler A."/>
            <person name="Sanchez-Garcia M."/>
            <person name="Andreopoulos B."/>
            <person name="Barry K.W."/>
            <person name="Bonito G."/>
            <person name="Buee M."/>
            <person name="Carver A."/>
            <person name="Chen C."/>
            <person name="Cichocki N."/>
            <person name="Clum A."/>
            <person name="Culley D."/>
            <person name="Crous P.W."/>
            <person name="Fauchery L."/>
            <person name="Girlanda M."/>
            <person name="Hayes R."/>
            <person name="Keri Z."/>
            <person name="Labutti K."/>
            <person name="Lipzen A."/>
            <person name="Lombard V."/>
            <person name="Magnuson J."/>
            <person name="Maillard F."/>
            <person name="Morin E."/>
            <person name="Murat C."/>
            <person name="Nolan M."/>
            <person name="Ohm R."/>
            <person name="Pangilinan J."/>
            <person name="Pereira M."/>
            <person name="Perotto S."/>
            <person name="Peter M."/>
            <person name="Riley R."/>
            <person name="Sitrit Y."/>
            <person name="Stielow B."/>
            <person name="Szollosi G."/>
            <person name="Zifcakova L."/>
            <person name="Stursova M."/>
            <person name="Spatafora J.W."/>
            <person name="Tedersoo L."/>
            <person name="Vaario L.-M."/>
            <person name="Yamada A."/>
            <person name="Yan M."/>
            <person name="Wang P."/>
            <person name="Xu J."/>
            <person name="Bruns T."/>
            <person name="Baldrian P."/>
            <person name="Vilgalys R."/>
            <person name="Henrissat B."/>
            <person name="Grigoriev I.V."/>
            <person name="Hibbett D."/>
            <person name="Nagy L.G."/>
            <person name="Martin F.M."/>
        </authorList>
    </citation>
    <scope>NUCLEOTIDE SEQUENCE</scope>
    <source>
        <strain evidence="2">UH-Tt-Lm1</strain>
    </source>
</reference>
<dbReference type="EMBL" id="WIUZ02000024">
    <property type="protein sequence ID" value="KAF9778240.1"/>
    <property type="molecule type" value="Genomic_DNA"/>
</dbReference>
<sequence length="438" mass="50744">MVSGTRRALLAGIVLIGKCRLTKFKVWLKEWGLKSSRAQAHTFETVSGPIQEIQKKFPTTGAETMRHHLRLKFKIRVPRELILKYNRKTDPIAVAARKAGRIRRRVFYAAGVNHVWAFDQHDKWQRFGLRLHLGIEPFTGFLLWLIVWWTNSNPKLVGREYFRAARKYGGIPMLTQSDHGTENYHIAYAQTSIRHQLDPALSGTLQHNWMRGHTNIKPERAWGRLRDTWSKGFEDMFAKGVDNQWYNPSNTLDSLTFQWLAIPYIQQELDLYTEMHNTTSRRANKHKILPHGIPEEMFRFPPMVDACDFKIVVPPDMLDEAEAKWAPPEDPVFQLVPPTFETYVTQCFEDLGKPEVTFETFWDVYCGLRNLVEVAVPEDVTMTLGESIRSDVGMKEPFELADLEEPQLEHVLESEDEGGEDKVPCVDFTNEEGRDQLF</sequence>
<protein>
    <recommendedName>
        <fullName evidence="1">Integrase core domain-containing protein</fullName>
    </recommendedName>
</protein>
<name>A0A9P6H394_9AGAM</name>